<dbReference type="PANTHER" id="PTHR43374">
    <property type="entry name" value="FLAVIN PRENYLTRANSFERASE"/>
    <property type="match status" value="1"/>
</dbReference>
<dbReference type="SMART" id="SM00066">
    <property type="entry name" value="GAL4"/>
    <property type="match status" value="1"/>
</dbReference>
<dbReference type="Pfam" id="PF00172">
    <property type="entry name" value="Zn_clus"/>
    <property type="match status" value="1"/>
</dbReference>
<dbReference type="PANTHER" id="PTHR43374:SF1">
    <property type="entry name" value="FLAVIN PRENYLTRANSFERASE PAD1, MITOCHONDRIAL"/>
    <property type="match status" value="1"/>
</dbReference>
<dbReference type="GeneID" id="34580417"/>
<keyword evidence="4" id="KW-0804">Transcription</keyword>
<evidence type="ECO:0000256" key="3">
    <source>
        <dbReference type="ARBA" id="ARBA00023125"/>
    </source>
</evidence>
<dbReference type="SUPFAM" id="SSF57701">
    <property type="entry name" value="Zn2/Cys6 DNA-binding domain"/>
    <property type="match status" value="1"/>
</dbReference>
<dbReference type="EMBL" id="LXJU01000024">
    <property type="protein sequence ID" value="OGE48968.1"/>
    <property type="molecule type" value="Genomic_DNA"/>
</dbReference>
<dbReference type="InterPro" id="IPR004507">
    <property type="entry name" value="UbiX-like"/>
</dbReference>
<sequence>MSVSHDEVDRVLRLKRQEREPKACYPCRKRKVKCDGTQPCRTCQKRNHSHICTFDESRGPRRREGLQARANAQSAASVSPRRIQPEGRNPAETSTPASIRSDDAAKNYVYSGDNSLVSILRSRASDSNESMAREVGSVLGLQNTFSIYPFMDPKTPHERWKSLLSVLPQRTEVLKFFHYYRVTAYPFNPILADMDRFESDLCTYLNAHATGELRNQDKITEKWATDKSVGHISLLLATLAAGAHYSDIEYPQRLELATDFARRSFHALRLANFLFRPSLDIIQALVILGNTIQNMGQSDAAWAFLGTTIRLAQTMGLHTERSTIHWPEYVRAKVKKLWSTIVWQDSLLCLCYDRPPIVTLAGWSLDNSLLQRQDLSYREVMHFLTRLGLDIMRPEIFGASEADRSIEALQQIDTLYQRGKPHLQVRENCITFQEHLEHLALKMHSSFCVSVVCRPAMKQSQTQPLLMRTEILRARAKGSLIDASRAFLDFQALSVVPLRSWSMVHTVLSSTLLLCIWEETRNDPECRDLQQKVIDVFSSADSKESDEGGLGSENEGHWLSARHIRALVTLRSALDRQQDMSVPENETWTGAGVNPAQFASGYPDGFFDVANPLDTSPVSYLDSIMNVPMFDFTQEIDFL</sequence>
<evidence type="ECO:0000259" key="7">
    <source>
        <dbReference type="PROSITE" id="PS50048"/>
    </source>
</evidence>
<keyword evidence="3" id="KW-0238">DNA-binding</keyword>
<evidence type="ECO:0000313" key="9">
    <source>
        <dbReference type="Proteomes" id="UP000177622"/>
    </source>
</evidence>
<evidence type="ECO:0000256" key="4">
    <source>
        <dbReference type="ARBA" id="ARBA00023163"/>
    </source>
</evidence>
<protein>
    <recommendedName>
        <fullName evidence="7">Zn(2)-C6 fungal-type domain-containing protein</fullName>
    </recommendedName>
</protein>
<dbReference type="Pfam" id="PF04082">
    <property type="entry name" value="Fungal_trans"/>
    <property type="match status" value="1"/>
</dbReference>
<evidence type="ECO:0000256" key="1">
    <source>
        <dbReference type="ARBA" id="ARBA00022723"/>
    </source>
</evidence>
<keyword evidence="2" id="KW-0805">Transcription regulation</keyword>
<feature type="region of interest" description="Disordered" evidence="6">
    <location>
        <begin position="54"/>
        <end position="100"/>
    </location>
</feature>
<evidence type="ECO:0000313" key="8">
    <source>
        <dbReference type="EMBL" id="OGE48968.1"/>
    </source>
</evidence>
<dbReference type="RefSeq" id="XP_022484422.1">
    <property type="nucleotide sequence ID" value="XM_022635683.1"/>
</dbReference>
<feature type="compositionally biased region" description="Basic and acidic residues" evidence="6">
    <location>
        <begin position="54"/>
        <end position="66"/>
    </location>
</feature>
<dbReference type="GO" id="GO:0008270">
    <property type="term" value="F:zinc ion binding"/>
    <property type="evidence" value="ECO:0007669"/>
    <property type="project" value="InterPro"/>
</dbReference>
<dbReference type="AlphaFoldDB" id="A0A1F5L6V2"/>
<feature type="domain" description="Zn(2)-C6 fungal-type" evidence="7">
    <location>
        <begin position="23"/>
        <end position="54"/>
    </location>
</feature>
<dbReference type="PROSITE" id="PS00463">
    <property type="entry name" value="ZN2_CY6_FUNGAL_1"/>
    <property type="match status" value="1"/>
</dbReference>
<dbReference type="GO" id="GO:0006351">
    <property type="term" value="P:DNA-templated transcription"/>
    <property type="evidence" value="ECO:0007669"/>
    <property type="project" value="InterPro"/>
</dbReference>
<dbReference type="STRING" id="1835702.A0A1F5L6V2"/>
<keyword evidence="5" id="KW-0539">Nucleus</keyword>
<name>A0A1F5L6V2_PENAI</name>
<gene>
    <name evidence="8" type="ORF">PENARI_c024G05084</name>
</gene>
<dbReference type="InterPro" id="IPR007219">
    <property type="entry name" value="XnlR_reg_dom"/>
</dbReference>
<evidence type="ECO:0000256" key="2">
    <source>
        <dbReference type="ARBA" id="ARBA00023015"/>
    </source>
</evidence>
<dbReference type="Proteomes" id="UP000177622">
    <property type="component" value="Unassembled WGS sequence"/>
</dbReference>
<keyword evidence="9" id="KW-1185">Reference proteome</keyword>
<dbReference type="GO" id="GO:0000981">
    <property type="term" value="F:DNA-binding transcription factor activity, RNA polymerase II-specific"/>
    <property type="evidence" value="ECO:0007669"/>
    <property type="project" value="InterPro"/>
</dbReference>
<keyword evidence="1" id="KW-0479">Metal-binding</keyword>
<dbReference type="InterPro" id="IPR001138">
    <property type="entry name" value="Zn2Cys6_DnaBD"/>
</dbReference>
<dbReference type="GO" id="GO:0016831">
    <property type="term" value="F:carboxy-lyase activity"/>
    <property type="evidence" value="ECO:0007669"/>
    <property type="project" value="TreeGrafter"/>
</dbReference>
<dbReference type="CDD" id="cd12148">
    <property type="entry name" value="fungal_TF_MHR"/>
    <property type="match status" value="1"/>
</dbReference>
<reference evidence="8 9" key="1">
    <citation type="journal article" date="2016" name="Sci. Rep.">
        <title>Penicillium arizonense, a new, genome sequenced fungal species, reveals a high chemical diversity in secreted metabolites.</title>
        <authorList>
            <person name="Grijseels S."/>
            <person name="Nielsen J.C."/>
            <person name="Randelovic M."/>
            <person name="Nielsen J."/>
            <person name="Nielsen K.F."/>
            <person name="Workman M."/>
            <person name="Frisvad J.C."/>
        </authorList>
    </citation>
    <scope>NUCLEOTIDE SEQUENCE [LARGE SCALE GENOMIC DNA]</scope>
    <source>
        <strain evidence="8 9">CBS 141311</strain>
    </source>
</reference>
<organism evidence="8 9">
    <name type="scientific">Penicillium arizonense</name>
    <dbReference type="NCBI Taxonomy" id="1835702"/>
    <lineage>
        <taxon>Eukaryota</taxon>
        <taxon>Fungi</taxon>
        <taxon>Dikarya</taxon>
        <taxon>Ascomycota</taxon>
        <taxon>Pezizomycotina</taxon>
        <taxon>Eurotiomycetes</taxon>
        <taxon>Eurotiomycetidae</taxon>
        <taxon>Eurotiales</taxon>
        <taxon>Aspergillaceae</taxon>
        <taxon>Penicillium</taxon>
    </lineage>
</organism>
<dbReference type="GO" id="GO:0003677">
    <property type="term" value="F:DNA binding"/>
    <property type="evidence" value="ECO:0007669"/>
    <property type="project" value="UniProtKB-KW"/>
</dbReference>
<dbReference type="PROSITE" id="PS50048">
    <property type="entry name" value="ZN2_CY6_FUNGAL_2"/>
    <property type="match status" value="1"/>
</dbReference>
<evidence type="ECO:0000256" key="6">
    <source>
        <dbReference type="SAM" id="MobiDB-lite"/>
    </source>
</evidence>
<accession>A0A1F5L6V2</accession>
<proteinExistence type="predicted"/>
<dbReference type="OrthoDB" id="1747771at2759"/>
<evidence type="ECO:0000256" key="5">
    <source>
        <dbReference type="ARBA" id="ARBA00023242"/>
    </source>
</evidence>
<dbReference type="SMART" id="SM00906">
    <property type="entry name" value="Fungal_trans"/>
    <property type="match status" value="1"/>
</dbReference>
<dbReference type="Gene3D" id="4.10.240.10">
    <property type="entry name" value="Zn(2)-C6 fungal-type DNA-binding domain"/>
    <property type="match status" value="1"/>
</dbReference>
<comment type="caution">
    <text evidence="8">The sequence shown here is derived from an EMBL/GenBank/DDBJ whole genome shotgun (WGS) entry which is preliminary data.</text>
</comment>
<dbReference type="CDD" id="cd00067">
    <property type="entry name" value="GAL4"/>
    <property type="match status" value="1"/>
</dbReference>
<dbReference type="InterPro" id="IPR036864">
    <property type="entry name" value="Zn2-C6_fun-type_DNA-bd_sf"/>
</dbReference>